<dbReference type="PANTHER" id="PTHR46825:SF11">
    <property type="entry name" value="PENICILLIN-BINDING PROTEIN 4"/>
    <property type="match status" value="1"/>
</dbReference>
<proteinExistence type="predicted"/>
<sequence length="619" mass="68770">MRIKKHLITCSLFILITTTSIPVFAKDSNGTIMSNFSPQTIDNFSNKTIPKKQKIKNNNQIKSVSENGYTETKAVADQKASALLNYGDTSVQYALIDNGKIVLSGNAGVYSKESNKALTANTMYGIGSTSKMFLTTAVMKLVDEGKINLDAPVTKYIKDFSMADSRYKKITVRMLLNHSSGLMGSTVLNAPLFSDNDTYNHDNFLKELRTQHLKANPGAYSVYCNDGFTLAEILVEHVTHTSFTNYINNNITSSLKMNNTKTPVSEFDRSNLAKTYSDGIPTSLPAENINNIAAGGIYSTAEDLCTFATTFTKNSNGILSNKSLMAMENKEYLRGDWPKDADSNLNYGLGWDSVNLYPFNQYNIKALSKGGDTIFYHSNLIVLPEKNMAIAVVTSGGSSDQDEIAAQEVLLSALKEKGEINKIIPDKTFTAPQKATVPKEIKNYEGMYLSNSEFFNIKIDESGTLTLSDPQRPQYGPQTCIYTKDGDFVSPDGSMTLSFLKKSNGKIYAKQTGYETMPALGQTAVNLYIAQKIDNNNLPKNVSDAWNKRINKKYYLLNEKYSSINYILSSQYLKIDFTKGLEDYFQADKIANENSAKSILDGPGILSRDQRDYTFYKKK</sequence>
<protein>
    <submittedName>
        <fullName evidence="3">D-alanyl-D-alanine carboxypeptidase</fullName>
        <ecNumber evidence="3">3.4.16.4</ecNumber>
    </submittedName>
</protein>
<dbReference type="GO" id="GO:0009002">
    <property type="term" value="F:serine-type D-Ala-D-Ala carboxypeptidase activity"/>
    <property type="evidence" value="ECO:0007669"/>
    <property type="project" value="UniProtKB-EC"/>
</dbReference>
<gene>
    <name evidence="3" type="primary">yfeW_1</name>
    <name evidence="3" type="ORF">CROST_023710</name>
</gene>
<dbReference type="InterPro" id="IPR012338">
    <property type="entry name" value="Beta-lactam/transpept-like"/>
</dbReference>
<evidence type="ECO:0000313" key="4">
    <source>
        <dbReference type="Proteomes" id="UP000190951"/>
    </source>
</evidence>
<dbReference type="SUPFAM" id="SSF56601">
    <property type="entry name" value="beta-lactamase/transpeptidase-like"/>
    <property type="match status" value="1"/>
</dbReference>
<comment type="subcellular location">
    <subcellularLocation>
        <location evidence="1">Membrane</location>
    </subcellularLocation>
</comment>
<dbReference type="Pfam" id="PF00144">
    <property type="entry name" value="Beta-lactamase"/>
    <property type="match status" value="1"/>
</dbReference>
<organism evidence="3 4">
    <name type="scientific">Clostridium felsineum</name>
    <dbReference type="NCBI Taxonomy" id="36839"/>
    <lineage>
        <taxon>Bacteria</taxon>
        <taxon>Bacillati</taxon>
        <taxon>Bacillota</taxon>
        <taxon>Clostridia</taxon>
        <taxon>Eubacteriales</taxon>
        <taxon>Clostridiaceae</taxon>
        <taxon>Clostridium</taxon>
    </lineage>
</organism>
<name>A0A1S8MBB9_9CLOT</name>
<evidence type="ECO:0000256" key="2">
    <source>
        <dbReference type="ARBA" id="ARBA00023136"/>
    </source>
</evidence>
<keyword evidence="3" id="KW-0121">Carboxypeptidase</keyword>
<keyword evidence="3" id="KW-0378">Hydrolase</keyword>
<dbReference type="AlphaFoldDB" id="A0A1S8MBB9"/>
<dbReference type="EMBL" id="CP096983">
    <property type="protein sequence ID" value="URZ11654.1"/>
    <property type="molecule type" value="Genomic_DNA"/>
</dbReference>
<dbReference type="RefSeq" id="WP_242950827.1">
    <property type="nucleotide sequence ID" value="NZ_CP096983.1"/>
</dbReference>
<accession>A0A1S8MBB9</accession>
<dbReference type="Proteomes" id="UP000190951">
    <property type="component" value="Chromosome"/>
</dbReference>
<dbReference type="InterPro" id="IPR001466">
    <property type="entry name" value="Beta-lactam-related"/>
</dbReference>
<dbReference type="Gene3D" id="3.40.710.10">
    <property type="entry name" value="DD-peptidase/beta-lactamase superfamily"/>
    <property type="match status" value="1"/>
</dbReference>
<keyword evidence="3" id="KW-0645">Protease</keyword>
<dbReference type="EC" id="3.4.16.4" evidence="3"/>
<dbReference type="GO" id="GO:0016020">
    <property type="term" value="C:membrane"/>
    <property type="evidence" value="ECO:0007669"/>
    <property type="project" value="UniProtKB-SubCell"/>
</dbReference>
<evidence type="ECO:0000313" key="3">
    <source>
        <dbReference type="EMBL" id="URZ11654.1"/>
    </source>
</evidence>
<keyword evidence="2" id="KW-0472">Membrane</keyword>
<evidence type="ECO:0000256" key="1">
    <source>
        <dbReference type="ARBA" id="ARBA00004370"/>
    </source>
</evidence>
<dbReference type="STRING" id="84029.CROST_22740"/>
<dbReference type="KEGG" id="crw:CROST_023710"/>
<keyword evidence="4" id="KW-1185">Reference proteome</keyword>
<reference evidence="3 4" key="1">
    <citation type="submission" date="2022-04" db="EMBL/GenBank/DDBJ databases">
        <title>Genome sequence of C. roseum typestrain.</title>
        <authorList>
            <person name="Poehlein A."/>
            <person name="Schoch T."/>
            <person name="Duerre P."/>
            <person name="Daniel R."/>
        </authorList>
    </citation>
    <scope>NUCLEOTIDE SEQUENCE [LARGE SCALE GENOMIC DNA]</scope>
    <source>
        <strain evidence="3 4">DSM 7320</strain>
    </source>
</reference>
<dbReference type="PANTHER" id="PTHR46825">
    <property type="entry name" value="D-ALANYL-D-ALANINE-CARBOXYPEPTIDASE/ENDOPEPTIDASE AMPH"/>
    <property type="match status" value="1"/>
</dbReference>
<dbReference type="InterPro" id="IPR050491">
    <property type="entry name" value="AmpC-like"/>
</dbReference>